<dbReference type="Gene3D" id="3.40.50.300">
    <property type="entry name" value="P-loop containing nucleotide triphosphate hydrolases"/>
    <property type="match status" value="1"/>
</dbReference>
<dbReference type="PANTHER" id="PTHR43581:SF4">
    <property type="entry name" value="ATP_GTP PHOSPHATASE"/>
    <property type="match status" value="1"/>
</dbReference>
<dbReference type="PANTHER" id="PTHR43581">
    <property type="entry name" value="ATP/GTP PHOSPHATASE"/>
    <property type="match status" value="1"/>
</dbReference>
<dbReference type="AlphaFoldDB" id="A0AB39VGN8"/>
<gene>
    <name evidence="2" type="ORF">AB8B22_00275</name>
</gene>
<organism evidence="2">
    <name type="scientific">Leptotrichia rugosa</name>
    <dbReference type="NCBI Taxonomy" id="3239302"/>
    <lineage>
        <taxon>Bacteria</taxon>
        <taxon>Fusobacteriati</taxon>
        <taxon>Fusobacteriota</taxon>
        <taxon>Fusobacteriia</taxon>
        <taxon>Fusobacteriales</taxon>
        <taxon>Leptotrichiaceae</taxon>
        <taxon>Leptotrichia</taxon>
    </lineage>
</organism>
<dbReference type="InterPro" id="IPR051396">
    <property type="entry name" value="Bact_Antivir_Def_Nuclease"/>
</dbReference>
<evidence type="ECO:0000259" key="1">
    <source>
        <dbReference type="Pfam" id="PF13304"/>
    </source>
</evidence>
<name>A0AB39VGN8_9FUSO</name>
<dbReference type="GO" id="GO:0005524">
    <property type="term" value="F:ATP binding"/>
    <property type="evidence" value="ECO:0007669"/>
    <property type="project" value="UniProtKB-KW"/>
</dbReference>
<accession>A0AB39VGN8</accession>
<reference evidence="2" key="1">
    <citation type="submission" date="2024-07" db="EMBL/GenBank/DDBJ databases">
        <authorList>
            <person name="Li X.-J."/>
            <person name="Wang X."/>
        </authorList>
    </citation>
    <scope>NUCLEOTIDE SEQUENCE</scope>
    <source>
        <strain evidence="2">HSP-334</strain>
    </source>
</reference>
<dbReference type="RefSeq" id="WP_369711132.1">
    <property type="nucleotide sequence ID" value="NZ_CP165644.1"/>
</dbReference>
<keyword evidence="2" id="KW-0547">Nucleotide-binding</keyword>
<feature type="domain" description="ATPase AAA-type core" evidence="1">
    <location>
        <begin position="43"/>
        <end position="326"/>
    </location>
</feature>
<dbReference type="SUPFAM" id="SSF52540">
    <property type="entry name" value="P-loop containing nucleoside triphosphate hydrolases"/>
    <property type="match status" value="1"/>
</dbReference>
<dbReference type="GO" id="GO:0016887">
    <property type="term" value="F:ATP hydrolysis activity"/>
    <property type="evidence" value="ECO:0007669"/>
    <property type="project" value="InterPro"/>
</dbReference>
<dbReference type="InterPro" id="IPR027417">
    <property type="entry name" value="P-loop_NTPase"/>
</dbReference>
<sequence length="373" mass="44112">MLKKLEVQNFKNFEHVVLDFGNVGEYNFNEEIIKNGIISRSLVLGQNASGKSNIGLAIFDIVIHLTDKNKKLKDYNNYLNYNLKNLKSAEFCYTFKFNDDEVKYEYKKIESEVVIEEKLFINNELCLEYNKEKNIIQLKIERYVNNFENFNTEFSVEDFENISLLKYVKGNTLLIKNGILEKFFNFVDNMLWIRSLQEGNSYMGYRNGSQNIMKSIIEADKVKDFEKFLKKFEINQKLVQNDEEIFVEFENGKKVRFYEIASSGTKILALLFLWMEVTIKNVSFLFIDEFDAYFHYKLSRAILENLLKSDKIKQLGLSSHSTALIDNEILRPDCYFILNNKGNVKQLSEISNQKLEEYHNIEKMYRAEVFDYE</sequence>
<keyword evidence="2" id="KW-0067">ATP-binding</keyword>
<dbReference type="KEGG" id="lrug:AB8B22_00275"/>
<protein>
    <submittedName>
        <fullName evidence="2">ATP-binding protein</fullName>
    </submittedName>
</protein>
<evidence type="ECO:0000313" key="2">
    <source>
        <dbReference type="EMBL" id="XDU66878.1"/>
    </source>
</evidence>
<proteinExistence type="predicted"/>
<dbReference type="EMBL" id="CP165644">
    <property type="protein sequence ID" value="XDU66878.1"/>
    <property type="molecule type" value="Genomic_DNA"/>
</dbReference>
<dbReference type="Pfam" id="PF13304">
    <property type="entry name" value="AAA_21"/>
    <property type="match status" value="1"/>
</dbReference>
<dbReference type="InterPro" id="IPR003959">
    <property type="entry name" value="ATPase_AAA_core"/>
</dbReference>